<protein>
    <submittedName>
        <fullName evidence="1">Uncharacterized protein</fullName>
    </submittedName>
</protein>
<dbReference type="AlphaFoldDB" id="A0A645E8U4"/>
<accession>A0A645E8U4</accession>
<organism evidence="1">
    <name type="scientific">bioreactor metagenome</name>
    <dbReference type="NCBI Taxonomy" id="1076179"/>
    <lineage>
        <taxon>unclassified sequences</taxon>
        <taxon>metagenomes</taxon>
        <taxon>ecological metagenomes</taxon>
    </lineage>
</organism>
<proteinExistence type="predicted"/>
<gene>
    <name evidence="1" type="ORF">SDC9_145383</name>
</gene>
<dbReference type="EMBL" id="VSSQ01044383">
    <property type="protein sequence ID" value="MPM98200.1"/>
    <property type="molecule type" value="Genomic_DNA"/>
</dbReference>
<evidence type="ECO:0000313" key="1">
    <source>
        <dbReference type="EMBL" id="MPM98200.1"/>
    </source>
</evidence>
<reference evidence="1" key="1">
    <citation type="submission" date="2019-08" db="EMBL/GenBank/DDBJ databases">
        <authorList>
            <person name="Kucharzyk K."/>
            <person name="Murdoch R.W."/>
            <person name="Higgins S."/>
            <person name="Loffler F."/>
        </authorList>
    </citation>
    <scope>NUCLEOTIDE SEQUENCE</scope>
</reference>
<name>A0A645E8U4_9ZZZZ</name>
<sequence>MVTLKQGQQCVAAFGGSVHINQCFVLIASITLSFNIEETFIRQPLCRDISRDTNILPINCATITVITANKISEPISVIRMVF</sequence>
<comment type="caution">
    <text evidence="1">The sequence shown here is derived from an EMBL/GenBank/DDBJ whole genome shotgun (WGS) entry which is preliminary data.</text>
</comment>